<evidence type="ECO:0000256" key="2">
    <source>
        <dbReference type="ARBA" id="ARBA00022448"/>
    </source>
</evidence>
<dbReference type="PRINTS" id="PR00176">
    <property type="entry name" value="NANEUSMPORT"/>
</dbReference>
<feature type="transmembrane region" description="Helical" evidence="7">
    <location>
        <begin position="85"/>
        <end position="112"/>
    </location>
</feature>
<accession>A0ABY9KX35</accession>
<keyword evidence="5 7" id="KW-0472">Membrane</keyword>
<protein>
    <recommendedName>
        <fullName evidence="6">Transporter</fullName>
    </recommendedName>
</protein>
<keyword evidence="6" id="KW-0769">Symport</keyword>
<dbReference type="Pfam" id="PF00209">
    <property type="entry name" value="SNF"/>
    <property type="match status" value="2"/>
</dbReference>
<organism evidence="8 9">
    <name type="scientific">Aciduricibacillus chroicocephali</name>
    <dbReference type="NCBI Taxonomy" id="3054939"/>
    <lineage>
        <taxon>Bacteria</taxon>
        <taxon>Bacillati</taxon>
        <taxon>Bacillota</taxon>
        <taxon>Bacilli</taxon>
        <taxon>Bacillales</taxon>
        <taxon>Bacillaceae</taxon>
        <taxon>Aciduricibacillus</taxon>
    </lineage>
</organism>
<dbReference type="RefSeq" id="WP_348029235.1">
    <property type="nucleotide sequence ID" value="NZ_CP129113.1"/>
</dbReference>
<keyword evidence="3 6" id="KW-0812">Transmembrane</keyword>
<name>A0ABY9KX35_9BACI</name>
<dbReference type="SUPFAM" id="SSF161070">
    <property type="entry name" value="SNF-like"/>
    <property type="match status" value="1"/>
</dbReference>
<feature type="transmembrane region" description="Helical" evidence="7">
    <location>
        <begin position="132"/>
        <end position="161"/>
    </location>
</feature>
<dbReference type="InterPro" id="IPR047218">
    <property type="entry name" value="YocR/YhdH-like"/>
</dbReference>
<evidence type="ECO:0000256" key="1">
    <source>
        <dbReference type="ARBA" id="ARBA00004141"/>
    </source>
</evidence>
<evidence type="ECO:0000256" key="7">
    <source>
        <dbReference type="SAM" id="Phobius"/>
    </source>
</evidence>
<evidence type="ECO:0000313" key="8">
    <source>
        <dbReference type="EMBL" id="WLV25446.1"/>
    </source>
</evidence>
<feature type="transmembrane region" description="Helical" evidence="7">
    <location>
        <begin position="251"/>
        <end position="277"/>
    </location>
</feature>
<feature type="transmembrane region" description="Helical" evidence="7">
    <location>
        <begin position="216"/>
        <end position="239"/>
    </location>
</feature>
<feature type="transmembrane region" description="Helical" evidence="7">
    <location>
        <begin position="42"/>
        <end position="64"/>
    </location>
</feature>
<sequence>MQEREQWASKLGFILSAAGSAIGLGAIWKFPYITGQNGGGAFLMLFLLFTILIGLPLLLAEFSIGRAGGGDALTSYKRLAPKTPWFGIGILGLVTCFILLSFYSVIGGWIVIYLFKAATGSLAHVQNANYDGLFASIIANPTISLSMQFIFMLITIIVVAKGVQKGIERMSKIMMPALAILFFILVVRSLTLPHAIEGVRFLLQPDFGKVSSQTILEAMGQSFFTLSLGVSVMVTYSSYLSKKESLPKSAISIVIMNIAVVLLAGLAIFPAVFSFGMKPDAGPVLLFHVLPSIFSQLPFGMFFFFLFLVVFLFAALTSGFSMLEMIVAIITKGDPNKRRKWSWIIGLGIFIVGIPSALSYGLMADFKIFGKTFFDLADYAVSNVLMPIGTLLIAIFVSWIMKKSTVYEELSEGSEMRKGIFQAWYFLLRYIIPILIIVVMVNVLRQV</sequence>
<feature type="transmembrane region" description="Helical" evidence="7">
    <location>
        <begin position="173"/>
        <end position="196"/>
    </location>
</feature>
<dbReference type="InterPro" id="IPR037272">
    <property type="entry name" value="SNS_sf"/>
</dbReference>
<evidence type="ECO:0000256" key="3">
    <source>
        <dbReference type="ARBA" id="ARBA00022692"/>
    </source>
</evidence>
<dbReference type="PROSITE" id="PS00610">
    <property type="entry name" value="NA_NEUROTRAN_SYMP_1"/>
    <property type="match status" value="1"/>
</dbReference>
<dbReference type="PANTHER" id="PTHR42948:SF1">
    <property type="entry name" value="TRANSPORTER"/>
    <property type="match status" value="1"/>
</dbReference>
<dbReference type="InterPro" id="IPR000175">
    <property type="entry name" value="Na/ntran_symport"/>
</dbReference>
<keyword evidence="4 7" id="KW-1133">Transmembrane helix</keyword>
<comment type="similarity">
    <text evidence="6">Belongs to the sodium:neurotransmitter symporter (SNF) (TC 2.A.22) family.</text>
</comment>
<reference evidence="8" key="1">
    <citation type="submission" date="2023-06" db="EMBL/GenBank/DDBJ databases">
        <title>A Treasure from Seagulls: Isolation and Description of Aciduricobacillus qingdaonensis gen. nov., sp. nov., a Rare Obligately Uric Acid-utilizing Member in the Family Bacillaceae.</title>
        <authorList>
            <person name="Liu W."/>
            <person name="Wang B."/>
        </authorList>
    </citation>
    <scope>NUCLEOTIDE SEQUENCE</scope>
    <source>
        <strain evidence="8">44XB</strain>
    </source>
</reference>
<dbReference type="PROSITE" id="PS50267">
    <property type="entry name" value="NA_NEUROTRAN_SYMP_3"/>
    <property type="match status" value="1"/>
</dbReference>
<feature type="transmembrane region" description="Helical" evidence="7">
    <location>
        <begin position="12"/>
        <end position="30"/>
    </location>
</feature>
<dbReference type="Proteomes" id="UP001180087">
    <property type="component" value="Chromosome"/>
</dbReference>
<dbReference type="NCBIfam" id="NF037979">
    <property type="entry name" value="Na_transp"/>
    <property type="match status" value="1"/>
</dbReference>
<evidence type="ECO:0000313" key="9">
    <source>
        <dbReference type="Proteomes" id="UP001180087"/>
    </source>
</evidence>
<dbReference type="CDD" id="cd10336">
    <property type="entry name" value="SLC6sbd_Tyt1-Like"/>
    <property type="match status" value="1"/>
</dbReference>
<evidence type="ECO:0000256" key="5">
    <source>
        <dbReference type="ARBA" id="ARBA00023136"/>
    </source>
</evidence>
<gene>
    <name evidence="8" type="ORF">QR721_04335</name>
</gene>
<proteinExistence type="inferred from homology"/>
<feature type="transmembrane region" description="Helical" evidence="7">
    <location>
        <begin position="384"/>
        <end position="402"/>
    </location>
</feature>
<feature type="transmembrane region" description="Helical" evidence="7">
    <location>
        <begin position="423"/>
        <end position="444"/>
    </location>
</feature>
<feature type="transmembrane region" description="Helical" evidence="7">
    <location>
        <begin position="297"/>
        <end position="320"/>
    </location>
</feature>
<evidence type="ECO:0000256" key="6">
    <source>
        <dbReference type="RuleBase" id="RU003732"/>
    </source>
</evidence>
<dbReference type="PANTHER" id="PTHR42948">
    <property type="entry name" value="TRANSPORTER"/>
    <property type="match status" value="1"/>
</dbReference>
<keyword evidence="9" id="KW-1185">Reference proteome</keyword>
<keyword evidence="2 6" id="KW-0813">Transport</keyword>
<comment type="subcellular location">
    <subcellularLocation>
        <location evidence="1">Membrane</location>
        <topology evidence="1">Multi-pass membrane protein</topology>
    </subcellularLocation>
</comment>
<feature type="transmembrane region" description="Helical" evidence="7">
    <location>
        <begin position="341"/>
        <end position="364"/>
    </location>
</feature>
<dbReference type="EMBL" id="CP129113">
    <property type="protein sequence ID" value="WLV25446.1"/>
    <property type="molecule type" value="Genomic_DNA"/>
</dbReference>
<evidence type="ECO:0000256" key="4">
    <source>
        <dbReference type="ARBA" id="ARBA00022989"/>
    </source>
</evidence>